<evidence type="ECO:0000313" key="3">
    <source>
        <dbReference type="EMBL" id="MXS25135.1"/>
    </source>
</evidence>
<evidence type="ECO:0000313" key="7">
    <source>
        <dbReference type="Proteomes" id="UP001241571"/>
    </source>
</evidence>
<dbReference type="Proteomes" id="UP000439965">
    <property type="component" value="Unassembled WGS sequence"/>
</dbReference>
<feature type="transmembrane region" description="Helical" evidence="1">
    <location>
        <begin position="66"/>
        <end position="86"/>
    </location>
</feature>
<dbReference type="EMBL" id="JASUBT010000010">
    <property type="protein sequence ID" value="MDL4936787.1"/>
    <property type="molecule type" value="Genomic_DNA"/>
</dbReference>
<name>A0A1L8TN49_ENTGA</name>
<reference evidence="2 7" key="3">
    <citation type="submission" date="2023-06" db="EMBL/GenBank/DDBJ databases">
        <title>Acute promotion of culturable opportunistic pathogens and persistent increase of antibiotic resistance following antibiotic exposure in mouse gut microbiota.</title>
        <authorList>
            <person name="Li L."/>
            <person name="Wang B."/>
            <person name="Sun Y."/>
            <person name="Wang M."/>
            <person name="Xu H."/>
        </authorList>
    </citation>
    <scope>NUCLEOTIDE SEQUENCE [LARGE SCALE GENOMIC DNA]</scope>
    <source>
        <strain evidence="2 7">CRI2_2</strain>
    </source>
</reference>
<dbReference type="OrthoDB" id="2299708at2"/>
<evidence type="ECO:0000313" key="5">
    <source>
        <dbReference type="Proteomes" id="UP000254807"/>
    </source>
</evidence>
<feature type="transmembrane region" description="Helical" evidence="1">
    <location>
        <begin position="6"/>
        <end position="26"/>
    </location>
</feature>
<dbReference type="Proteomes" id="UP000254807">
    <property type="component" value="Unassembled WGS sequence"/>
</dbReference>
<protein>
    <submittedName>
        <fullName evidence="2">DUF3397 domain-containing protein</fullName>
    </submittedName>
    <submittedName>
        <fullName evidence="3">DUF3397 family protein</fullName>
    </submittedName>
    <submittedName>
        <fullName evidence="4">Protein of uncharacterized function (DUF3397)</fullName>
    </submittedName>
</protein>
<dbReference type="RefSeq" id="WP_003127630.1">
    <property type="nucleotide sequence ID" value="NZ_BSYC01000002.1"/>
</dbReference>
<evidence type="ECO:0000313" key="4">
    <source>
        <dbReference type="EMBL" id="STD83177.1"/>
    </source>
</evidence>
<dbReference type="EMBL" id="UFYW01000001">
    <property type="protein sequence ID" value="STD83177.1"/>
    <property type="molecule type" value="Genomic_DNA"/>
</dbReference>
<dbReference type="EMBL" id="WVTI01000002">
    <property type="protein sequence ID" value="MXS25135.1"/>
    <property type="molecule type" value="Genomic_DNA"/>
</dbReference>
<dbReference type="InterPro" id="IPR024515">
    <property type="entry name" value="DUF3397"/>
</dbReference>
<proteinExistence type="predicted"/>
<dbReference type="GeneID" id="93223351"/>
<organism evidence="4 5">
    <name type="scientific">Enterococcus gallinarum</name>
    <dbReference type="NCBI Taxonomy" id="1353"/>
    <lineage>
        <taxon>Bacteria</taxon>
        <taxon>Bacillati</taxon>
        <taxon>Bacillota</taxon>
        <taxon>Bacilli</taxon>
        <taxon>Lactobacillales</taxon>
        <taxon>Enterococcaceae</taxon>
        <taxon>Enterococcus</taxon>
    </lineage>
</organism>
<evidence type="ECO:0000313" key="2">
    <source>
        <dbReference type="EMBL" id="MDL4936787.1"/>
    </source>
</evidence>
<evidence type="ECO:0000256" key="1">
    <source>
        <dbReference type="SAM" id="Phobius"/>
    </source>
</evidence>
<keyword evidence="1" id="KW-1133">Transmembrane helix</keyword>
<sequence length="122" mass="14290">MSGFGPAVLFWYIFPLVVFFACRFLVSALSLKERFGLKAPDLAVPFLVIGIHQLSKNTFEQSITPYYLISILLLGILLAVFQAYYYEEIQYGRYIKMYWRSIFLFTLIFHVVLIILNIVKYL</sequence>
<dbReference type="AlphaFoldDB" id="A0A1L8TN49"/>
<reference evidence="3 6" key="2">
    <citation type="submission" date="2019-04" db="EMBL/GenBank/DDBJ databases">
        <title>Step-wise assembly of the neonatal virome modulated by breast feeding.</title>
        <authorList>
            <person name="Liang G."/>
            <person name="Bushman F."/>
        </authorList>
    </citation>
    <scope>NUCLEOTIDE SEQUENCE [LARGE SCALE GENOMIC DNA]</scope>
    <source>
        <strain evidence="3 6">E3404</strain>
    </source>
</reference>
<gene>
    <name evidence="3" type="ORF">GTI89_03465</name>
    <name evidence="4" type="ORF">NCTC12360_01638</name>
    <name evidence="2" type="ORF">QRX88_13755</name>
</gene>
<dbReference type="Proteomes" id="UP001241571">
    <property type="component" value="Unassembled WGS sequence"/>
</dbReference>
<feature type="transmembrane region" description="Helical" evidence="1">
    <location>
        <begin position="98"/>
        <end position="119"/>
    </location>
</feature>
<keyword evidence="1" id="KW-0812">Transmembrane</keyword>
<evidence type="ECO:0000313" key="6">
    <source>
        <dbReference type="Proteomes" id="UP000439965"/>
    </source>
</evidence>
<keyword evidence="5" id="KW-1185">Reference proteome</keyword>
<accession>A0A1L8TN49</accession>
<keyword evidence="1" id="KW-0472">Membrane</keyword>
<reference evidence="4 5" key="1">
    <citation type="submission" date="2018-06" db="EMBL/GenBank/DDBJ databases">
        <authorList>
            <consortium name="Pathogen Informatics"/>
            <person name="Doyle S."/>
        </authorList>
    </citation>
    <scope>NUCLEOTIDE SEQUENCE [LARGE SCALE GENOMIC DNA]</scope>
    <source>
        <strain evidence="4 5">NCTC12360</strain>
    </source>
</reference>
<dbReference type="Pfam" id="PF11877">
    <property type="entry name" value="DUF3397"/>
    <property type="match status" value="1"/>
</dbReference>